<sequence length="296" mass="30823">MIRILFNVAADVIEVGTVIKPSVNSFRSAGRSFLLQPTIPADGIVVAWTSYYYNRRQAEYHVWRPEGGANNTQFRLVKEVVVMPTTEKAEETEPVVLVGPPGPAGLNGSDGPPGPRGPPGPQGETGPAGMQGPAGPVGLQGVKGDPGIAGATGVEGHVGPTGSSGSKGDTGATGVRGPRGWPGPPGSLPNLTEGAVPEMGAQKSSDFRSAVLRDDVIIVLIVWQVLMTLAVFVLCCFMCRRRGRRVDVCGSTSNILVRELTNEVDSDSSSAANANYYAKDQRWPQSGAAGVSSSDA</sequence>
<protein>
    <submittedName>
        <fullName evidence="3">Uncharacterized protein</fullName>
    </submittedName>
</protein>
<reference evidence="3" key="1">
    <citation type="journal article" date="2023" name="Mol. Biol. Evol.">
        <title>Third-Generation Sequencing Reveals the Adaptive Role of the Epigenome in Three Deep-Sea Polychaetes.</title>
        <authorList>
            <person name="Perez M."/>
            <person name="Aroh O."/>
            <person name="Sun Y."/>
            <person name="Lan Y."/>
            <person name="Juniper S.K."/>
            <person name="Young C.R."/>
            <person name="Angers B."/>
            <person name="Qian P.Y."/>
        </authorList>
    </citation>
    <scope>NUCLEOTIDE SEQUENCE</scope>
    <source>
        <strain evidence="3">R07B-5</strain>
    </source>
</reference>
<keyword evidence="2" id="KW-0472">Membrane</keyword>
<dbReference type="Proteomes" id="UP001209878">
    <property type="component" value="Unassembled WGS sequence"/>
</dbReference>
<comment type="caution">
    <text evidence="3">The sequence shown here is derived from an EMBL/GenBank/DDBJ whole genome shotgun (WGS) entry which is preliminary data.</text>
</comment>
<evidence type="ECO:0000256" key="2">
    <source>
        <dbReference type="SAM" id="Phobius"/>
    </source>
</evidence>
<keyword evidence="2" id="KW-0812">Transmembrane</keyword>
<feature type="compositionally biased region" description="Pro residues" evidence="1">
    <location>
        <begin position="112"/>
        <end position="121"/>
    </location>
</feature>
<evidence type="ECO:0000256" key="1">
    <source>
        <dbReference type="SAM" id="MobiDB-lite"/>
    </source>
</evidence>
<dbReference type="Pfam" id="PF01391">
    <property type="entry name" value="Collagen"/>
    <property type="match status" value="1"/>
</dbReference>
<organism evidence="3 4">
    <name type="scientific">Ridgeia piscesae</name>
    <name type="common">Tubeworm</name>
    <dbReference type="NCBI Taxonomy" id="27915"/>
    <lineage>
        <taxon>Eukaryota</taxon>
        <taxon>Metazoa</taxon>
        <taxon>Spiralia</taxon>
        <taxon>Lophotrochozoa</taxon>
        <taxon>Annelida</taxon>
        <taxon>Polychaeta</taxon>
        <taxon>Sedentaria</taxon>
        <taxon>Canalipalpata</taxon>
        <taxon>Sabellida</taxon>
        <taxon>Siboglinidae</taxon>
        <taxon>Ridgeia</taxon>
    </lineage>
</organism>
<feature type="region of interest" description="Disordered" evidence="1">
    <location>
        <begin position="87"/>
        <end position="195"/>
    </location>
</feature>
<name>A0AAD9UG48_RIDPI</name>
<feature type="transmembrane region" description="Helical" evidence="2">
    <location>
        <begin position="216"/>
        <end position="237"/>
    </location>
</feature>
<dbReference type="EMBL" id="JAODUO010000144">
    <property type="protein sequence ID" value="KAK2188074.1"/>
    <property type="molecule type" value="Genomic_DNA"/>
</dbReference>
<dbReference type="AlphaFoldDB" id="A0AAD9UG48"/>
<evidence type="ECO:0000313" key="4">
    <source>
        <dbReference type="Proteomes" id="UP001209878"/>
    </source>
</evidence>
<dbReference type="PANTHER" id="PTHR24637:SF428">
    <property type="entry name" value="SCAVENGER RECEPTOR CLASS A MEMBER 3"/>
    <property type="match status" value="1"/>
</dbReference>
<keyword evidence="2" id="KW-1133">Transmembrane helix</keyword>
<feature type="compositionally biased region" description="Low complexity" evidence="1">
    <location>
        <begin position="94"/>
        <end position="107"/>
    </location>
</feature>
<dbReference type="InterPro" id="IPR008160">
    <property type="entry name" value="Collagen"/>
</dbReference>
<evidence type="ECO:0000313" key="3">
    <source>
        <dbReference type="EMBL" id="KAK2188074.1"/>
    </source>
</evidence>
<proteinExistence type="predicted"/>
<keyword evidence="4" id="KW-1185">Reference proteome</keyword>
<dbReference type="PANTHER" id="PTHR24637">
    <property type="entry name" value="COLLAGEN"/>
    <property type="match status" value="1"/>
</dbReference>
<accession>A0AAD9UG48</accession>
<gene>
    <name evidence="3" type="ORF">NP493_144g01022</name>
</gene>